<dbReference type="AlphaFoldDB" id="A0A1B7MKY7"/>
<reference evidence="1 2" key="1">
    <citation type="submission" date="2016-06" db="EMBL/GenBank/DDBJ databases">
        <title>Comparative genomics of the ectomycorrhizal sister species Rhizopogon vinicolor and Rhizopogon vesiculosus (Basidiomycota: Boletales) reveals a divergence of the mating type B locus.</title>
        <authorList>
            <consortium name="DOE Joint Genome Institute"/>
            <person name="Mujic A.B."/>
            <person name="Kuo A."/>
            <person name="Tritt A."/>
            <person name="Lipzen A."/>
            <person name="Chen C."/>
            <person name="Johnson J."/>
            <person name="Sharma A."/>
            <person name="Barry K."/>
            <person name="Grigoriev I.V."/>
            <person name="Spatafora J.W."/>
        </authorList>
    </citation>
    <scope>NUCLEOTIDE SEQUENCE [LARGE SCALE GENOMIC DNA]</scope>
    <source>
        <strain evidence="1 2">AM-OR11-026</strain>
    </source>
</reference>
<protein>
    <submittedName>
        <fullName evidence="1">Uncharacterized protein</fullName>
    </submittedName>
</protein>
<name>A0A1B7MKY7_9AGAM</name>
<evidence type="ECO:0000313" key="1">
    <source>
        <dbReference type="EMBL" id="OAX33252.1"/>
    </source>
</evidence>
<accession>A0A1B7MKY7</accession>
<evidence type="ECO:0000313" key="2">
    <source>
        <dbReference type="Proteomes" id="UP000092154"/>
    </source>
</evidence>
<dbReference type="Proteomes" id="UP000092154">
    <property type="component" value="Unassembled WGS sequence"/>
</dbReference>
<proteinExistence type="predicted"/>
<organism evidence="1 2">
    <name type="scientific">Rhizopogon vinicolor AM-OR11-026</name>
    <dbReference type="NCBI Taxonomy" id="1314800"/>
    <lineage>
        <taxon>Eukaryota</taxon>
        <taxon>Fungi</taxon>
        <taxon>Dikarya</taxon>
        <taxon>Basidiomycota</taxon>
        <taxon>Agaricomycotina</taxon>
        <taxon>Agaricomycetes</taxon>
        <taxon>Agaricomycetidae</taxon>
        <taxon>Boletales</taxon>
        <taxon>Suillineae</taxon>
        <taxon>Rhizopogonaceae</taxon>
        <taxon>Rhizopogon</taxon>
    </lineage>
</organism>
<sequence>MNSNMRQGWTVCCRECKGRYQISIFMEGNLYRRKTIKATNIDFNDSTGTAMPLITNFDVQEIIVRYLVFRAADTTLIVLWPCFSLRLCVISSFKLLTVSPPCPALRLMCVISSFELFRRR</sequence>
<dbReference type="InParanoid" id="A0A1B7MKY7"/>
<dbReference type="EMBL" id="KV448804">
    <property type="protein sequence ID" value="OAX33252.1"/>
    <property type="molecule type" value="Genomic_DNA"/>
</dbReference>
<keyword evidence="2" id="KW-1185">Reference proteome</keyword>
<gene>
    <name evidence="1" type="ORF">K503DRAFT_537162</name>
</gene>